<dbReference type="Proteomes" id="UP000245250">
    <property type="component" value="Chromosome"/>
</dbReference>
<gene>
    <name evidence="1" type="ORF">HYN56_09860</name>
</gene>
<evidence type="ECO:0000313" key="2">
    <source>
        <dbReference type="Proteomes" id="UP000245250"/>
    </source>
</evidence>
<sequence length="251" mass="28795">MIKFRLLLGILFSVITINAQSFQGKVVYKSIALDKERYLNQLADFSISPSKKAELQESISILERMFENSYELIFNKSLSKFKKKAKIGSDGKEDISAMSSTIYKDFDKHIYYEDKEIVGDNFLICDSLPKYDWKVSTEVKKIGKYTCSKANFTNSIIRYKRIPSPNGGFETKPETEVISGEAWYAAEIPVSNGPDRFHGLPGLILEVTYNQGKSKMICTEIEINNDQKQKIELPTDKKAISEEQYWKEKDM</sequence>
<dbReference type="EMBL" id="CP029255">
    <property type="protein sequence ID" value="AWK04519.1"/>
    <property type="molecule type" value="Genomic_DNA"/>
</dbReference>
<evidence type="ECO:0000313" key="1">
    <source>
        <dbReference type="EMBL" id="AWK04519.1"/>
    </source>
</evidence>
<reference evidence="1 2" key="1">
    <citation type="submission" date="2018-05" db="EMBL/GenBank/DDBJ databases">
        <title>Genome sequencing of Flavobacterium sp. HYN0056.</title>
        <authorList>
            <person name="Yi H."/>
            <person name="Baek C."/>
        </authorList>
    </citation>
    <scope>NUCLEOTIDE SEQUENCE [LARGE SCALE GENOMIC DNA]</scope>
    <source>
        <strain evidence="1 2">HYN0056</strain>
    </source>
</reference>
<keyword evidence="2" id="KW-1185">Reference proteome</keyword>
<dbReference type="KEGG" id="fcr:HYN56_09860"/>
<accession>A0A2S1YKA9</accession>
<organism evidence="1 2">
    <name type="scientific">Flavobacterium crocinum</name>
    <dbReference type="NCBI Taxonomy" id="2183896"/>
    <lineage>
        <taxon>Bacteria</taxon>
        <taxon>Pseudomonadati</taxon>
        <taxon>Bacteroidota</taxon>
        <taxon>Flavobacteriia</taxon>
        <taxon>Flavobacteriales</taxon>
        <taxon>Flavobacteriaceae</taxon>
        <taxon>Flavobacterium</taxon>
    </lineage>
</organism>
<protein>
    <recommendedName>
        <fullName evidence="3">GLPGLI family protein</fullName>
    </recommendedName>
</protein>
<name>A0A2S1YKA9_9FLAO</name>
<dbReference type="AlphaFoldDB" id="A0A2S1YKA9"/>
<dbReference type="InterPro" id="IPR005901">
    <property type="entry name" value="GLPGLI"/>
</dbReference>
<evidence type="ECO:0008006" key="3">
    <source>
        <dbReference type="Google" id="ProtNLM"/>
    </source>
</evidence>
<dbReference type="OrthoDB" id="1068986at2"/>
<dbReference type="RefSeq" id="WP_109192018.1">
    <property type="nucleotide sequence ID" value="NZ_CP029255.1"/>
</dbReference>
<dbReference type="Pfam" id="PF09697">
    <property type="entry name" value="Porph_ging"/>
    <property type="match status" value="1"/>
</dbReference>
<proteinExistence type="predicted"/>
<dbReference type="NCBIfam" id="TIGR01200">
    <property type="entry name" value="GLPGLI"/>
    <property type="match status" value="1"/>
</dbReference>